<accession>A0A931F3B1</accession>
<name>A0A931F3B1_9ACTN</name>
<keyword evidence="3" id="KW-1185">Reference proteome</keyword>
<keyword evidence="1" id="KW-0472">Membrane</keyword>
<feature type="transmembrane region" description="Helical" evidence="1">
    <location>
        <begin position="231"/>
        <end position="251"/>
    </location>
</feature>
<evidence type="ECO:0000313" key="3">
    <source>
        <dbReference type="Proteomes" id="UP000605361"/>
    </source>
</evidence>
<evidence type="ECO:0000256" key="1">
    <source>
        <dbReference type="SAM" id="Phobius"/>
    </source>
</evidence>
<proteinExistence type="predicted"/>
<organism evidence="2 3">
    <name type="scientific">Nonomuraea cypriaca</name>
    <dbReference type="NCBI Taxonomy" id="1187855"/>
    <lineage>
        <taxon>Bacteria</taxon>
        <taxon>Bacillati</taxon>
        <taxon>Actinomycetota</taxon>
        <taxon>Actinomycetes</taxon>
        <taxon>Streptosporangiales</taxon>
        <taxon>Streptosporangiaceae</taxon>
        <taxon>Nonomuraea</taxon>
    </lineage>
</organism>
<dbReference type="EMBL" id="JADOGI010000210">
    <property type="protein sequence ID" value="MBF8192440.1"/>
    <property type="molecule type" value="Genomic_DNA"/>
</dbReference>
<dbReference type="AlphaFoldDB" id="A0A931F3B1"/>
<feature type="transmembrane region" description="Helical" evidence="1">
    <location>
        <begin position="183"/>
        <end position="202"/>
    </location>
</feature>
<sequence>MAVRRTTLQTEVYKLGAIRLYREDLIAIAKAVAELGKLRIEADESIADHPDDFDQLPGEITKLRIIAKKADSKTEIVVRLTPDEATVTVTEPNTVANGIRIAIQDRCRPRLRLRLLHRRPPATPRSEISVGWWTRNMALNIGAVSLLLAGLIGLVGVIYVALAPTPDATELANALRRSEKSDVWLVPAVIGPIFLLPVIAVVSAKRKRGAILVNALKADRPSYWQRKRDDIWLNVASFGTGAFTSWLIGWLTEK</sequence>
<gene>
    <name evidence="2" type="ORF">ITP53_43525</name>
</gene>
<evidence type="ECO:0000313" key="2">
    <source>
        <dbReference type="EMBL" id="MBF8192440.1"/>
    </source>
</evidence>
<reference evidence="2" key="1">
    <citation type="submission" date="2020-11" db="EMBL/GenBank/DDBJ databases">
        <title>Whole-genome analyses of Nonomuraea sp. K274.</title>
        <authorList>
            <person name="Veyisoglu A."/>
        </authorList>
    </citation>
    <scope>NUCLEOTIDE SEQUENCE</scope>
    <source>
        <strain evidence="2">K274</strain>
    </source>
</reference>
<comment type="caution">
    <text evidence="2">The sequence shown here is derived from an EMBL/GenBank/DDBJ whole genome shotgun (WGS) entry which is preliminary data.</text>
</comment>
<keyword evidence="1" id="KW-0812">Transmembrane</keyword>
<protein>
    <submittedName>
        <fullName evidence="2">Uncharacterized protein</fullName>
    </submittedName>
</protein>
<feature type="transmembrane region" description="Helical" evidence="1">
    <location>
        <begin position="138"/>
        <end position="163"/>
    </location>
</feature>
<dbReference type="Proteomes" id="UP000605361">
    <property type="component" value="Unassembled WGS sequence"/>
</dbReference>
<keyword evidence="1" id="KW-1133">Transmembrane helix</keyword>
<dbReference type="RefSeq" id="WP_195901331.1">
    <property type="nucleotide sequence ID" value="NZ_JADOGI010000210.1"/>
</dbReference>